<gene>
    <name evidence="3" type="ORF">SAMN04489717_5813</name>
</gene>
<dbReference type="InterPro" id="IPR051532">
    <property type="entry name" value="Ester_Hydrolysis_Enzymes"/>
</dbReference>
<evidence type="ECO:0000313" key="3">
    <source>
        <dbReference type="EMBL" id="SDT27158.1"/>
    </source>
</evidence>
<keyword evidence="1" id="KW-1133">Transmembrane helix</keyword>
<dbReference type="SUPFAM" id="SSF52266">
    <property type="entry name" value="SGNH hydrolase"/>
    <property type="match status" value="1"/>
</dbReference>
<dbReference type="Pfam" id="PF13472">
    <property type="entry name" value="Lipase_GDSL_2"/>
    <property type="match status" value="1"/>
</dbReference>
<evidence type="ECO:0000313" key="4">
    <source>
        <dbReference type="Proteomes" id="UP000198983"/>
    </source>
</evidence>
<proteinExistence type="predicted"/>
<keyword evidence="1" id="KW-0472">Membrane</keyword>
<keyword evidence="4" id="KW-1185">Reference proteome</keyword>
<protein>
    <submittedName>
        <fullName evidence="3">Lysophospholipase L1</fullName>
    </submittedName>
</protein>
<accession>A0A1H1Z0G4</accession>
<dbReference type="CDD" id="cd01836">
    <property type="entry name" value="FeeA_FeeB_like"/>
    <property type="match status" value="1"/>
</dbReference>
<sequence>MGKARAARKWAAAAALGGGGAGLLGGTVIAILFAEAMLAKRTIGEPVGQAPDADGIYGDGPGDPISFVVLGDSTACGLGVDTAEETPGGLLAAGLASLSDRPVRLSVAAFSGAETQHLEDQVDQALAVEPDVALIIIGANDVTHRTLPSDSVRLLVQGVRRLREAGCQVVVGTCPDLGTVEPLAFPLRQLARTWSRRLAAVQTIAVVENGARTVSLGSLLGPEFAAAPRELFGPDRFHPSAAGYASAAVALLPSIAAAIGYWPEDEDADTPLGEGQILPISYAAVRAARSAGTEVAAADVAGHERGPRGRWALLRRRPHRQVEVREKTG</sequence>
<dbReference type="RefSeq" id="WP_092656910.1">
    <property type="nucleotide sequence ID" value="NZ_LT629732.1"/>
</dbReference>
<evidence type="ECO:0000259" key="2">
    <source>
        <dbReference type="Pfam" id="PF13472"/>
    </source>
</evidence>
<organism evidence="3 4">
    <name type="scientific">Actinopolymorpha singaporensis</name>
    <dbReference type="NCBI Taxonomy" id="117157"/>
    <lineage>
        <taxon>Bacteria</taxon>
        <taxon>Bacillati</taxon>
        <taxon>Actinomycetota</taxon>
        <taxon>Actinomycetes</taxon>
        <taxon>Propionibacteriales</taxon>
        <taxon>Actinopolymorphaceae</taxon>
        <taxon>Actinopolymorpha</taxon>
    </lineage>
</organism>
<reference evidence="3 4" key="1">
    <citation type="submission" date="2016-10" db="EMBL/GenBank/DDBJ databases">
        <authorList>
            <person name="de Groot N.N."/>
        </authorList>
    </citation>
    <scope>NUCLEOTIDE SEQUENCE [LARGE SCALE GENOMIC DNA]</scope>
    <source>
        <strain evidence="3 4">DSM 22024</strain>
    </source>
</reference>
<name>A0A1H1Z0G4_9ACTN</name>
<dbReference type="OrthoDB" id="9804395at2"/>
<dbReference type="GO" id="GO:0004622">
    <property type="term" value="F:phosphatidylcholine lysophospholipase activity"/>
    <property type="evidence" value="ECO:0007669"/>
    <property type="project" value="TreeGrafter"/>
</dbReference>
<dbReference type="STRING" id="117157.SAMN04489717_5813"/>
<dbReference type="EMBL" id="LT629732">
    <property type="protein sequence ID" value="SDT27158.1"/>
    <property type="molecule type" value="Genomic_DNA"/>
</dbReference>
<evidence type="ECO:0000256" key="1">
    <source>
        <dbReference type="SAM" id="Phobius"/>
    </source>
</evidence>
<feature type="domain" description="SGNH hydrolase-type esterase" evidence="2">
    <location>
        <begin position="69"/>
        <end position="245"/>
    </location>
</feature>
<keyword evidence="1" id="KW-0812">Transmembrane</keyword>
<dbReference type="PANTHER" id="PTHR30383">
    <property type="entry name" value="THIOESTERASE 1/PROTEASE 1/LYSOPHOSPHOLIPASE L1"/>
    <property type="match status" value="1"/>
</dbReference>
<dbReference type="InterPro" id="IPR036514">
    <property type="entry name" value="SGNH_hydro_sf"/>
</dbReference>
<feature type="transmembrane region" description="Helical" evidence="1">
    <location>
        <begin position="12"/>
        <end position="34"/>
    </location>
</feature>
<dbReference type="Proteomes" id="UP000198983">
    <property type="component" value="Chromosome I"/>
</dbReference>
<dbReference type="PANTHER" id="PTHR30383:SF5">
    <property type="entry name" value="SGNH HYDROLASE-TYPE ESTERASE DOMAIN-CONTAINING PROTEIN"/>
    <property type="match status" value="1"/>
</dbReference>
<dbReference type="Gene3D" id="3.40.50.1110">
    <property type="entry name" value="SGNH hydrolase"/>
    <property type="match status" value="1"/>
</dbReference>
<dbReference type="AlphaFoldDB" id="A0A1H1Z0G4"/>
<dbReference type="InterPro" id="IPR013830">
    <property type="entry name" value="SGNH_hydro"/>
</dbReference>